<dbReference type="Proteomes" id="UP001265746">
    <property type="component" value="Unassembled WGS sequence"/>
</dbReference>
<evidence type="ECO:0000313" key="3">
    <source>
        <dbReference type="Proteomes" id="UP001265746"/>
    </source>
</evidence>
<comment type="caution">
    <text evidence="2">The sequence shown here is derived from an EMBL/GenBank/DDBJ whole genome shotgun (WGS) entry which is preliminary data.</text>
</comment>
<accession>A0AAD9SCV9</accession>
<dbReference type="EMBL" id="JAUJFL010000004">
    <property type="protein sequence ID" value="KAK2604910.1"/>
    <property type="molecule type" value="Genomic_DNA"/>
</dbReference>
<name>A0AAD9SCV9_PHOAM</name>
<feature type="compositionally biased region" description="Low complexity" evidence="1">
    <location>
        <begin position="14"/>
        <end position="31"/>
    </location>
</feature>
<keyword evidence="3" id="KW-1185">Reference proteome</keyword>
<proteinExistence type="predicted"/>
<feature type="region of interest" description="Disordered" evidence="1">
    <location>
        <begin position="1"/>
        <end position="39"/>
    </location>
</feature>
<gene>
    <name evidence="2" type="ORF">N8I77_007801</name>
</gene>
<evidence type="ECO:0000256" key="1">
    <source>
        <dbReference type="SAM" id="MobiDB-lite"/>
    </source>
</evidence>
<reference evidence="2" key="1">
    <citation type="submission" date="2023-06" db="EMBL/GenBank/DDBJ databases">
        <authorList>
            <person name="Noh H."/>
        </authorList>
    </citation>
    <scope>NUCLEOTIDE SEQUENCE</scope>
    <source>
        <strain evidence="2">DUCC20226</strain>
    </source>
</reference>
<organism evidence="2 3">
    <name type="scientific">Phomopsis amygdali</name>
    <name type="common">Fusicoccum amygdali</name>
    <dbReference type="NCBI Taxonomy" id="1214568"/>
    <lineage>
        <taxon>Eukaryota</taxon>
        <taxon>Fungi</taxon>
        <taxon>Dikarya</taxon>
        <taxon>Ascomycota</taxon>
        <taxon>Pezizomycotina</taxon>
        <taxon>Sordariomycetes</taxon>
        <taxon>Sordariomycetidae</taxon>
        <taxon>Diaporthales</taxon>
        <taxon>Diaporthaceae</taxon>
        <taxon>Diaporthe</taxon>
    </lineage>
</organism>
<dbReference type="AlphaFoldDB" id="A0AAD9SCV9"/>
<protein>
    <submittedName>
        <fullName evidence="2">Uncharacterized protein</fullName>
    </submittedName>
</protein>
<sequence>MPAASPERIDSAVDISPTSSEDSSLSDWPFGDPDDDADTSEVAFTVAPQEPSKSSICPFKAPTSKGSVLPPLKSSNVFSESAKAALAWAPKTWRRDLKPMLRYVVVEPDETTRVKYLTWDQSGGEGLGPHTTGDFFSEDDYDQSEPLLLKAGDWNHATICFFRSYQDDEWEILHTVSGYESIKLPTLSGKAIWTEKPSVEWVGLEFCDTILNGTFGVGQNSHRGRLRVVTHEAFEDSDLEMVMKIWPSPMSSKLGLENEMMAYKACDGWDITPEFVGYVTEQGRVIGMLTKYLEVAHKPENDEEKELCRTALHNFQTMTGWQRRPKASHKGNYLIDNGKVFLIDLANVYPPEEVAKKDNDWTQKILHEDFDAY</sequence>
<evidence type="ECO:0000313" key="2">
    <source>
        <dbReference type="EMBL" id="KAK2604910.1"/>
    </source>
</evidence>